<dbReference type="OrthoDB" id="9996167at2"/>
<sequence length="384" mass="42036">MFAIELYETTGFDSVQTKLFSPTISVRRWSERINAPGSLYFTIPKDNAKATITNLRQKRRVRLFRRSRETGVFLPAWLGFIQDIRDVGPNREVICDGMLAALDTRRTAENEQFNGQGGTEVAGLLSDVNGAGATGISMGTTDVTTTRDVLMSGRATVADALEKIAQAHDSAEYQVNMDAELDFVQVLGTDKSGTIHVIYREDGGRGKNLTEMQIAYLGKPMANKIYPKSSAAMASDVSDSSSISTYGLLEDEVTFNEAQDATTLTAMATSRLSQTKQPIPDFRIIPETSRKVFDPVTGTRALTGLQYEDIEIGDLIKATIITPNESTQEVVKRVAEIVVDVDENGKERISFTLSDAGVFVTAGYLNAVGDRELRQQIHTLEAAL</sequence>
<comment type="caution">
    <text evidence="1">The sequence shown here is derived from an EMBL/GenBank/DDBJ whole genome shotgun (WGS) entry which is preliminary data.</text>
</comment>
<gene>
    <name evidence="1" type="ORF">C5Y93_04815</name>
</gene>
<evidence type="ECO:0000313" key="1">
    <source>
        <dbReference type="EMBL" id="PQO47367.1"/>
    </source>
</evidence>
<dbReference type="AlphaFoldDB" id="A0A2S8GSG2"/>
<protein>
    <submittedName>
        <fullName evidence="1">Uncharacterized protein</fullName>
    </submittedName>
</protein>
<dbReference type="RefSeq" id="WP_105334258.1">
    <property type="nucleotide sequence ID" value="NZ_PUHZ01000005.1"/>
</dbReference>
<dbReference type="Proteomes" id="UP000237819">
    <property type="component" value="Unassembled WGS sequence"/>
</dbReference>
<proteinExistence type="predicted"/>
<accession>A0A2S8GSG2</accession>
<evidence type="ECO:0000313" key="2">
    <source>
        <dbReference type="Proteomes" id="UP000237819"/>
    </source>
</evidence>
<organism evidence="1 2">
    <name type="scientific">Blastopirellula marina</name>
    <dbReference type="NCBI Taxonomy" id="124"/>
    <lineage>
        <taxon>Bacteria</taxon>
        <taxon>Pseudomonadati</taxon>
        <taxon>Planctomycetota</taxon>
        <taxon>Planctomycetia</taxon>
        <taxon>Pirellulales</taxon>
        <taxon>Pirellulaceae</taxon>
        <taxon>Blastopirellula</taxon>
    </lineage>
</organism>
<dbReference type="EMBL" id="PUHZ01000005">
    <property type="protein sequence ID" value="PQO47367.1"/>
    <property type="molecule type" value="Genomic_DNA"/>
</dbReference>
<name>A0A2S8GSG2_9BACT</name>
<reference evidence="1 2" key="1">
    <citation type="submission" date="2018-02" db="EMBL/GenBank/DDBJ databases">
        <title>Comparative genomes isolates from brazilian mangrove.</title>
        <authorList>
            <person name="Araujo J.E."/>
            <person name="Taketani R.G."/>
            <person name="Silva M.C.P."/>
            <person name="Loureco M.V."/>
            <person name="Andreote F.D."/>
        </authorList>
    </citation>
    <scope>NUCLEOTIDE SEQUENCE [LARGE SCALE GENOMIC DNA]</scope>
    <source>
        <strain evidence="1 2">Nap-Phe MGV</strain>
    </source>
</reference>